<evidence type="ECO:0000256" key="13">
    <source>
        <dbReference type="ARBA" id="ARBA00049129"/>
    </source>
</evidence>
<feature type="compositionally biased region" description="Basic and acidic residues" evidence="15">
    <location>
        <begin position="1271"/>
        <end position="1287"/>
    </location>
</feature>
<dbReference type="GO" id="GO:0140999">
    <property type="term" value="F:histone H3K4 trimethyltransferase activity"/>
    <property type="evidence" value="ECO:0007669"/>
    <property type="project" value="UniProtKB-EC"/>
</dbReference>
<feature type="compositionally biased region" description="Basic and acidic residues" evidence="15">
    <location>
        <begin position="496"/>
        <end position="505"/>
    </location>
</feature>
<dbReference type="PROSITE" id="PS50868">
    <property type="entry name" value="POST_SET"/>
    <property type="match status" value="1"/>
</dbReference>
<proteinExistence type="predicted"/>
<keyword evidence="7 14" id="KW-0694">RNA-binding</keyword>
<comment type="caution">
    <text evidence="19">The sequence shown here is derived from an EMBL/GenBank/DDBJ whole genome shotgun (WGS) entry which is preliminary data.</text>
</comment>
<feature type="compositionally biased region" description="Acidic residues" evidence="15">
    <location>
        <begin position="988"/>
        <end position="1005"/>
    </location>
</feature>
<keyword evidence="9" id="KW-0804">Transcription</keyword>
<feature type="compositionally biased region" description="Polar residues" evidence="15">
    <location>
        <begin position="299"/>
        <end position="314"/>
    </location>
</feature>
<comment type="catalytic activity">
    <reaction evidence="11">
        <text>L-lysyl(4)-[histone H3] + 3 S-adenosyl-L-methionine = N(6),N(6),N(6)-trimethyl-L-lysyl(4)-[histone H3] + 3 S-adenosyl-L-homocysteine + 3 H(+)</text>
        <dbReference type="Rhea" id="RHEA:60260"/>
        <dbReference type="Rhea" id="RHEA-COMP:15537"/>
        <dbReference type="Rhea" id="RHEA-COMP:15547"/>
        <dbReference type="ChEBI" id="CHEBI:15378"/>
        <dbReference type="ChEBI" id="CHEBI:29969"/>
        <dbReference type="ChEBI" id="CHEBI:57856"/>
        <dbReference type="ChEBI" id="CHEBI:59789"/>
        <dbReference type="ChEBI" id="CHEBI:61961"/>
        <dbReference type="EC" id="2.1.1.354"/>
    </reaction>
</comment>
<protein>
    <recommendedName>
        <fullName evidence="2">[histone H3]-lysine(4) N-trimethyltransferase</fullName>
        <ecNumber evidence="2">2.1.1.354</ecNumber>
    </recommendedName>
</protein>
<feature type="compositionally biased region" description="Low complexity" evidence="15">
    <location>
        <begin position="1088"/>
        <end position="1124"/>
    </location>
</feature>
<dbReference type="Pfam" id="PF00856">
    <property type="entry name" value="SET"/>
    <property type="match status" value="1"/>
</dbReference>
<dbReference type="PROSITE" id="PS50280">
    <property type="entry name" value="SET"/>
    <property type="match status" value="1"/>
</dbReference>
<evidence type="ECO:0000259" key="18">
    <source>
        <dbReference type="PROSITE" id="PS50868"/>
    </source>
</evidence>
<keyword evidence="6" id="KW-0156">Chromatin regulator</keyword>
<feature type="domain" description="RRM" evidence="16">
    <location>
        <begin position="97"/>
        <end position="175"/>
    </location>
</feature>
<dbReference type="GO" id="GO:0048188">
    <property type="term" value="C:Set1C/COMPASS complex"/>
    <property type="evidence" value="ECO:0007669"/>
    <property type="project" value="InterPro"/>
</dbReference>
<evidence type="ECO:0000256" key="15">
    <source>
        <dbReference type="SAM" id="MobiDB-lite"/>
    </source>
</evidence>
<dbReference type="InterPro" id="IPR012677">
    <property type="entry name" value="Nucleotide-bd_a/b_plait_sf"/>
</dbReference>
<dbReference type="InterPro" id="IPR003616">
    <property type="entry name" value="Post-SET_dom"/>
</dbReference>
<dbReference type="GO" id="GO:0032259">
    <property type="term" value="P:methylation"/>
    <property type="evidence" value="ECO:0007669"/>
    <property type="project" value="UniProtKB-KW"/>
</dbReference>
<sequence>MEHERKSSSFINGAKQQPDSQMDKKKHNYKLVADPFIHRGQHKVYRFNGLVPGETKVVDVKDPRPRFQRIWCRRQPADLPVPKFKYDQYFVAVVPPKEVTFTNLNDNINNDFLENTCKGFGKIEECKIYFNPKTKKHLGVGKVLFTSSKAAKSCVDKLNQTSKMGNIMTVILDTMGKERQVVIETLIGDRKIGDEDKKREAYDPGDNEFDFGHRKPKIEVYPTPQSETSFSSHSDLGYITATPSLIPNTEPAFNVGYGYDTPSDNLNHQNVPQNYGYSAETYNQPYTEDFNQTKYATEENNSYDNQPKNEQGYNSRDYDRGNNKGRYDRNGRNRGDNDRGHHKGDGDRRHRRGHYDRDREWDKSRYRDKDNRYRDGDRYNRDSERYNRDNRDNRDNHSDRDRFGRDRDRDKSRHKEKKPDPPPPRPKTPEEEVPRFLSLESRIQSLLNTGSADDSSAKKPADVPEPAHTNNSDNWSRSKSNYSEKSSDRNSQYSGGHDKHSHSDWSHNSSSNHSSWDSRHRDRGGRGDRKSHHSHLMKDSKRRSESPKHSHSNTPLQDENSRGSMESDDRMSLASISSGEQKLHMNPQQSTPFIPPTPVAFTPQTPSYGHMTPASFNQIPQSPFIPSTPSPFTQLSGSSPFMPPTPSSFPPSTPTPFSQATSDAYNQNAPFNQATTSSSFNESSFNQESVSVAGGWPLGFNMNFVDSSAYNRNYLNQYHDNMTNGNMVNSTDRLAMNDRMFISVLNGFVKELKQVMQKDLCKKMVVSSAFKCYEKWWDDEEGRSKTAKLPTTTDKTTEKTGVNKPLSKDAGLSSTLASLFEARHPWGRDGGLEAGLGFGRGFGMGGLLGIRGGMPKLPSFKKKFRPPSPPPVEDEDSKTNMSAATVEHDSDQEDSDRKSRIKRPIVSESEDESEEEKTQSGDEEDESSDESSEEEESEEESSEAESDDEDDDDDEDVEEEDEDVKAEAKDGTSDKEDIDVDVEKVTEDKEDEESSSSSSEEDESKESELDDSKSEASKKPLSPIREEGEEDKTKSKIETETVEEKEKVKEAEKEDEESMEVDVSTVESEEESSTTDSAISPKKPVQESKTLSASTTTATSSSTSSSSSSTESSASPVKSSTPQKVPKKRGPKPKTPPKAPEQIKLPEVSPVPVEATQEVTLADIEKKPYVNPAIAEHDYFAAPPQSGFESDATESADEESSGMSREIWMDHSYCLPPAKYDFEVKGEEIQLDSDTSAWATSFSAKTDNSESDLSDAKVQKKPKKPPAPKGKKAEKLKDITNKLKGSRELASILPPPTPKPKPTYTARSLQEERQIFFEIFSKGIDEEDIRYMKRTYDDLMQSDDPVFYWLSSILWVDHPHTNIPDPTPPRKKRKLDEPPQVKTHRTGCCRTEGYYKLTEQEKAPYLWNARNVSKVSVSKAQATAKKNVQTQRDARSENRRLQSSFAAITEMGDLLKFNQLKFRKKQLRFAKSPIHDWGLFALEPIAADEMVIEYVGQNIRHSLANLREKKYEEDGIGSSYLFRVDHDTIIDATRVGNLARFINHCCSPNCYAKIITMDSHKKIVIYSKRDIDVNEEITYDYKFPLEDEKIPCLCGAQGCRGTLN</sequence>
<evidence type="ECO:0000313" key="20">
    <source>
        <dbReference type="Proteomes" id="UP001347796"/>
    </source>
</evidence>
<dbReference type="Gene3D" id="3.30.70.330">
    <property type="match status" value="1"/>
</dbReference>
<dbReference type="FunFam" id="2.170.270.10:FF:000010">
    <property type="entry name" value="Histone-lysine N-methyltransferase"/>
    <property type="match status" value="1"/>
</dbReference>
<evidence type="ECO:0000256" key="5">
    <source>
        <dbReference type="ARBA" id="ARBA00022691"/>
    </source>
</evidence>
<dbReference type="SMART" id="SM00317">
    <property type="entry name" value="SET"/>
    <property type="match status" value="1"/>
</dbReference>
<feature type="compositionally biased region" description="Polar residues" evidence="15">
    <location>
        <begin position="8"/>
        <end position="20"/>
    </location>
</feature>
<feature type="domain" description="Post-SET" evidence="18">
    <location>
        <begin position="1588"/>
        <end position="1604"/>
    </location>
</feature>
<organism evidence="19 20">
    <name type="scientific">Patella caerulea</name>
    <name type="common">Rayed Mediterranean limpet</name>
    <dbReference type="NCBI Taxonomy" id="87958"/>
    <lineage>
        <taxon>Eukaryota</taxon>
        <taxon>Metazoa</taxon>
        <taxon>Spiralia</taxon>
        <taxon>Lophotrochozoa</taxon>
        <taxon>Mollusca</taxon>
        <taxon>Gastropoda</taxon>
        <taxon>Patellogastropoda</taxon>
        <taxon>Patelloidea</taxon>
        <taxon>Patellidae</taxon>
        <taxon>Patella</taxon>
    </lineage>
</organism>
<dbReference type="Pfam" id="PF11764">
    <property type="entry name" value="N-SET"/>
    <property type="match status" value="1"/>
</dbReference>
<keyword evidence="5" id="KW-0949">S-adenosyl-L-methionine</keyword>
<evidence type="ECO:0000313" key="19">
    <source>
        <dbReference type="EMBL" id="KAK6184216.1"/>
    </source>
</evidence>
<feature type="region of interest" description="Disordered" evidence="15">
    <location>
        <begin position="1362"/>
        <end position="1385"/>
    </location>
</feature>
<feature type="region of interest" description="Disordered" evidence="15">
    <location>
        <begin position="1"/>
        <end position="25"/>
    </location>
</feature>
<feature type="compositionally biased region" description="Basic and acidic residues" evidence="15">
    <location>
        <begin position="965"/>
        <end position="987"/>
    </location>
</feature>
<evidence type="ECO:0000256" key="12">
    <source>
        <dbReference type="ARBA" id="ARBA00047583"/>
    </source>
</evidence>
<dbReference type="SMART" id="SM01291">
    <property type="entry name" value="N-SET"/>
    <property type="match status" value="1"/>
</dbReference>
<keyword evidence="8" id="KW-0805">Transcription regulation</keyword>
<name>A0AAN8JUP8_PATCE</name>
<evidence type="ECO:0000256" key="7">
    <source>
        <dbReference type="ARBA" id="ARBA00022884"/>
    </source>
</evidence>
<comment type="subcellular location">
    <subcellularLocation>
        <location evidence="1">Nucleus</location>
    </subcellularLocation>
</comment>
<feature type="region of interest" description="Disordered" evidence="15">
    <location>
        <begin position="448"/>
        <end position="604"/>
    </location>
</feature>
<dbReference type="InterPro" id="IPR035979">
    <property type="entry name" value="RBD_domain_sf"/>
</dbReference>
<dbReference type="Proteomes" id="UP001347796">
    <property type="component" value="Unassembled WGS sequence"/>
</dbReference>
<feature type="compositionally biased region" description="Basic and acidic residues" evidence="15">
    <location>
        <begin position="516"/>
        <end position="528"/>
    </location>
</feature>
<accession>A0AAN8JUP8</accession>
<evidence type="ECO:0000256" key="14">
    <source>
        <dbReference type="PROSITE-ProRule" id="PRU00176"/>
    </source>
</evidence>
<dbReference type="PANTHER" id="PTHR45814:SF2">
    <property type="entry name" value="HISTONE-LYSINE N-METHYLTRANSFERASE SETD1"/>
    <property type="match status" value="1"/>
</dbReference>
<evidence type="ECO:0000256" key="9">
    <source>
        <dbReference type="ARBA" id="ARBA00023163"/>
    </source>
</evidence>
<dbReference type="CDD" id="cd19169">
    <property type="entry name" value="SET_SETD1"/>
    <property type="match status" value="1"/>
</dbReference>
<feature type="compositionally biased region" description="Low complexity" evidence="15">
    <location>
        <begin position="506"/>
        <end position="515"/>
    </location>
</feature>
<dbReference type="InterPro" id="IPR044570">
    <property type="entry name" value="Set1-like"/>
</dbReference>
<dbReference type="PANTHER" id="PTHR45814">
    <property type="entry name" value="HISTONE-LYSINE N-METHYLTRANSFERASE SETD1"/>
    <property type="match status" value="1"/>
</dbReference>
<dbReference type="InterPro" id="IPR000504">
    <property type="entry name" value="RRM_dom"/>
</dbReference>
<dbReference type="InterPro" id="IPR046341">
    <property type="entry name" value="SET_dom_sf"/>
</dbReference>
<dbReference type="SMART" id="SM00508">
    <property type="entry name" value="PostSET"/>
    <property type="match status" value="1"/>
</dbReference>
<dbReference type="Pfam" id="PF00076">
    <property type="entry name" value="RRM_1"/>
    <property type="match status" value="1"/>
</dbReference>
<comment type="catalytic activity">
    <reaction evidence="13">
        <text>N(6),N(6)-dimethyl-L-lysyl(4)-[histone H3] + S-adenosyl-L-methionine = N(6),N(6),N(6)-trimethyl-L-lysyl(4)-[histone H3] + S-adenosyl-L-homocysteine + H(+)</text>
        <dbReference type="Rhea" id="RHEA:60272"/>
        <dbReference type="Rhea" id="RHEA-COMP:15537"/>
        <dbReference type="Rhea" id="RHEA-COMP:15540"/>
        <dbReference type="ChEBI" id="CHEBI:15378"/>
        <dbReference type="ChEBI" id="CHEBI:57856"/>
        <dbReference type="ChEBI" id="CHEBI:59789"/>
        <dbReference type="ChEBI" id="CHEBI:61961"/>
        <dbReference type="ChEBI" id="CHEBI:61976"/>
    </reaction>
</comment>
<feature type="domain" description="SET" evidence="17">
    <location>
        <begin position="1465"/>
        <end position="1582"/>
    </location>
</feature>
<dbReference type="InterPro" id="IPR037841">
    <property type="entry name" value="SET_SETD1A/B"/>
</dbReference>
<dbReference type="PROSITE" id="PS50102">
    <property type="entry name" value="RRM"/>
    <property type="match status" value="1"/>
</dbReference>
<dbReference type="InterPro" id="IPR001214">
    <property type="entry name" value="SET_dom"/>
</dbReference>
<evidence type="ECO:0000256" key="2">
    <source>
        <dbReference type="ARBA" id="ARBA00012182"/>
    </source>
</evidence>
<feature type="region of interest" description="Disordered" evidence="15">
    <location>
        <begin position="1242"/>
        <end position="1306"/>
    </location>
</feature>
<evidence type="ECO:0000256" key="11">
    <source>
        <dbReference type="ARBA" id="ARBA00047571"/>
    </source>
</evidence>
<evidence type="ECO:0000256" key="8">
    <source>
        <dbReference type="ARBA" id="ARBA00023015"/>
    </source>
</evidence>
<dbReference type="SMART" id="SM00360">
    <property type="entry name" value="RRM"/>
    <property type="match status" value="1"/>
</dbReference>
<evidence type="ECO:0000259" key="16">
    <source>
        <dbReference type="PROSITE" id="PS50102"/>
    </source>
</evidence>
<feature type="region of interest" description="Disordered" evidence="15">
    <location>
        <begin position="858"/>
        <end position="1151"/>
    </location>
</feature>
<reference evidence="19 20" key="1">
    <citation type="submission" date="2024-01" db="EMBL/GenBank/DDBJ databases">
        <title>The genome of the rayed Mediterranean limpet Patella caerulea (Linnaeus, 1758).</title>
        <authorList>
            <person name="Anh-Thu Weber A."/>
            <person name="Halstead-Nussloch G."/>
        </authorList>
    </citation>
    <scope>NUCLEOTIDE SEQUENCE [LARGE SCALE GENOMIC DNA]</scope>
    <source>
        <strain evidence="19">AATW-2023a</strain>
        <tissue evidence="19">Whole specimen</tissue>
    </source>
</reference>
<feature type="compositionally biased region" description="Basic residues" evidence="15">
    <location>
        <begin position="1259"/>
        <end position="1270"/>
    </location>
</feature>
<feature type="compositionally biased region" description="Basic and acidic residues" evidence="15">
    <location>
        <begin position="559"/>
        <end position="571"/>
    </location>
</feature>
<feature type="region of interest" description="Disordered" evidence="15">
    <location>
        <begin position="625"/>
        <end position="664"/>
    </location>
</feature>
<feature type="region of interest" description="Disordered" evidence="15">
    <location>
        <begin position="1182"/>
        <end position="1203"/>
    </location>
</feature>
<dbReference type="EMBL" id="JAZGQO010000006">
    <property type="protein sequence ID" value="KAK6184216.1"/>
    <property type="molecule type" value="Genomic_DNA"/>
</dbReference>
<evidence type="ECO:0000256" key="6">
    <source>
        <dbReference type="ARBA" id="ARBA00022853"/>
    </source>
</evidence>
<feature type="compositionally biased region" description="Pro residues" evidence="15">
    <location>
        <begin position="641"/>
        <end position="654"/>
    </location>
</feature>
<evidence type="ECO:0000256" key="3">
    <source>
        <dbReference type="ARBA" id="ARBA00022603"/>
    </source>
</evidence>
<feature type="compositionally biased region" description="Acidic residues" evidence="15">
    <location>
        <begin position="1191"/>
        <end position="1200"/>
    </location>
</feature>
<feature type="compositionally biased region" description="Low complexity" evidence="15">
    <location>
        <begin position="625"/>
        <end position="640"/>
    </location>
</feature>
<dbReference type="GO" id="GO:0003723">
    <property type="term" value="F:RNA binding"/>
    <property type="evidence" value="ECO:0007669"/>
    <property type="project" value="UniProtKB-UniRule"/>
</dbReference>
<feature type="compositionally biased region" description="Polar residues" evidence="15">
    <location>
        <begin position="574"/>
        <end position="592"/>
    </location>
</feature>
<feature type="region of interest" description="Disordered" evidence="15">
    <location>
        <begin position="299"/>
        <end position="357"/>
    </location>
</feature>
<feature type="compositionally biased region" description="Acidic residues" evidence="15">
    <location>
        <begin position="908"/>
        <end position="964"/>
    </location>
</feature>
<keyword evidence="3" id="KW-0489">Methyltransferase</keyword>
<dbReference type="InterPro" id="IPR024657">
    <property type="entry name" value="COMPASS_Set1_N-SET"/>
</dbReference>
<evidence type="ECO:0000256" key="1">
    <source>
        <dbReference type="ARBA" id="ARBA00004123"/>
    </source>
</evidence>
<feature type="compositionally biased region" description="Basic and acidic residues" evidence="15">
    <location>
        <begin position="1031"/>
        <end position="1052"/>
    </location>
</feature>
<evidence type="ECO:0000259" key="17">
    <source>
        <dbReference type="PROSITE" id="PS50280"/>
    </source>
</evidence>
<keyword evidence="4" id="KW-0808">Transferase</keyword>
<feature type="compositionally biased region" description="Basic and acidic residues" evidence="15">
    <location>
        <begin position="369"/>
        <end position="420"/>
    </location>
</feature>
<feature type="compositionally biased region" description="Basic and acidic residues" evidence="15">
    <location>
        <begin position="316"/>
        <end position="348"/>
    </location>
</feature>
<keyword evidence="10" id="KW-0539">Nucleus</keyword>
<feature type="region of interest" description="Disordered" evidence="15">
    <location>
        <begin position="783"/>
        <end position="808"/>
    </location>
</feature>
<feature type="compositionally biased region" description="Basic and acidic residues" evidence="15">
    <location>
        <begin position="536"/>
        <end position="548"/>
    </location>
</feature>
<gene>
    <name evidence="19" type="ORF">SNE40_006728</name>
</gene>
<keyword evidence="20" id="KW-1185">Reference proteome</keyword>
<comment type="catalytic activity">
    <reaction evidence="12">
        <text>N(6)-methyl-L-lysyl(4)-[histone H3] + S-adenosyl-L-methionine = N(6),N(6)-dimethyl-L-lysyl(4)-[histone H3] + S-adenosyl-L-homocysteine + H(+)</text>
        <dbReference type="Rhea" id="RHEA:60268"/>
        <dbReference type="Rhea" id="RHEA-COMP:15540"/>
        <dbReference type="Rhea" id="RHEA-COMP:15543"/>
        <dbReference type="ChEBI" id="CHEBI:15378"/>
        <dbReference type="ChEBI" id="CHEBI:57856"/>
        <dbReference type="ChEBI" id="CHEBI:59789"/>
        <dbReference type="ChEBI" id="CHEBI:61929"/>
        <dbReference type="ChEBI" id="CHEBI:61976"/>
    </reaction>
</comment>
<dbReference type="EC" id="2.1.1.354" evidence="2"/>
<feature type="compositionally biased region" description="Basic and acidic residues" evidence="15">
    <location>
        <begin position="1006"/>
        <end position="1018"/>
    </location>
</feature>
<dbReference type="Gene3D" id="2.170.270.10">
    <property type="entry name" value="SET domain"/>
    <property type="match status" value="1"/>
</dbReference>
<evidence type="ECO:0000256" key="4">
    <source>
        <dbReference type="ARBA" id="ARBA00022679"/>
    </source>
</evidence>
<evidence type="ECO:0000256" key="10">
    <source>
        <dbReference type="ARBA" id="ARBA00023242"/>
    </source>
</evidence>
<feature type="region of interest" description="Disordered" evidence="15">
    <location>
        <begin position="369"/>
        <end position="433"/>
    </location>
</feature>
<dbReference type="SUPFAM" id="SSF82199">
    <property type="entry name" value="SET domain"/>
    <property type="match status" value="1"/>
</dbReference>
<dbReference type="SUPFAM" id="SSF54928">
    <property type="entry name" value="RNA-binding domain, RBD"/>
    <property type="match status" value="1"/>
</dbReference>